<proteinExistence type="predicted"/>
<dbReference type="AlphaFoldDB" id="A0A848KHV2"/>
<dbReference type="SUPFAM" id="SSF53187">
    <property type="entry name" value="Zn-dependent exopeptidases"/>
    <property type="match status" value="1"/>
</dbReference>
<keyword evidence="1" id="KW-0479">Metal-binding</keyword>
<dbReference type="InterPro" id="IPR017439">
    <property type="entry name" value="Amidohydrolase"/>
</dbReference>
<protein>
    <submittedName>
        <fullName evidence="3">Amidohydrolase</fullName>
    </submittedName>
</protein>
<dbReference type="SUPFAM" id="SSF55031">
    <property type="entry name" value="Bacterial exopeptidase dimerisation domain"/>
    <property type="match status" value="1"/>
</dbReference>
<sequence>MKPELGADLAQRLAELYMEVHSDPELSMQEHATARLVVAALAGTGCEITENVGGTGVVAVLDNGPGPVVMLRADMDALPVAEQTGLPYASTKTAIDPSGNTVPVMHACGHDMHVTCLVGALHLLSDAREQWSGTVLGVFQPGEETCEGAKAMLADGIFDRFPKPSIILGQHVAPLPSGMIGHGSGPVMAAADYVWVTLHGRGAHGSMPERSVDPVLMAAATVMRLEAIISREVASREQAVVTVGVVQAGNAPNVIPESARLGISCRTYSHEVRDTVRAAVERIIRAEALASNAPKDPEFDWYVQAPVTVNDPAATVKTIGAFEAHFGADRVRPIPPASGSEDVAEFGNAIEVPLVFWFWGGTDPKVFADDVSLGVSPPSNHSAYFAPVIEPTITTGVEALTVAALTWLGSPTT</sequence>
<evidence type="ECO:0000256" key="1">
    <source>
        <dbReference type="PIRSR" id="PIRSR005962-1"/>
    </source>
</evidence>
<dbReference type="PIRSF" id="PIRSF005962">
    <property type="entry name" value="Pept_M20D_amidohydro"/>
    <property type="match status" value="1"/>
</dbReference>
<dbReference type="InterPro" id="IPR036264">
    <property type="entry name" value="Bact_exopeptidase_dim_dom"/>
</dbReference>
<feature type="binding site" evidence="1">
    <location>
        <position position="110"/>
    </location>
    <ligand>
        <name>Mn(2+)</name>
        <dbReference type="ChEBI" id="CHEBI:29035"/>
        <label>2</label>
    </ligand>
</feature>
<dbReference type="NCBIfam" id="TIGR01891">
    <property type="entry name" value="amidohydrolases"/>
    <property type="match status" value="1"/>
</dbReference>
<dbReference type="Gene3D" id="3.30.70.360">
    <property type="match status" value="1"/>
</dbReference>
<dbReference type="GO" id="GO:0016787">
    <property type="term" value="F:hydrolase activity"/>
    <property type="evidence" value="ECO:0007669"/>
    <property type="project" value="UniProtKB-KW"/>
</dbReference>
<dbReference type="EMBL" id="VCQU01000010">
    <property type="protein sequence ID" value="NMN98315.1"/>
    <property type="molecule type" value="Genomic_DNA"/>
</dbReference>
<dbReference type="Proteomes" id="UP000535543">
    <property type="component" value="Unassembled WGS sequence"/>
</dbReference>
<organism evidence="3 4">
    <name type="scientific">Antrihabitans stalactiti</name>
    <dbReference type="NCBI Taxonomy" id="2584121"/>
    <lineage>
        <taxon>Bacteria</taxon>
        <taxon>Bacillati</taxon>
        <taxon>Actinomycetota</taxon>
        <taxon>Actinomycetes</taxon>
        <taxon>Mycobacteriales</taxon>
        <taxon>Nocardiaceae</taxon>
        <taxon>Antrihabitans</taxon>
    </lineage>
</organism>
<dbReference type="InterPro" id="IPR002933">
    <property type="entry name" value="Peptidase_M20"/>
</dbReference>
<reference evidence="3 4" key="2">
    <citation type="submission" date="2020-06" db="EMBL/GenBank/DDBJ databases">
        <title>Antribacter stalactiti gen. nov., sp. nov., a new member of the family Nacardiaceae isolated from a cave.</title>
        <authorList>
            <person name="Kim I.S."/>
        </authorList>
    </citation>
    <scope>NUCLEOTIDE SEQUENCE [LARGE SCALE GENOMIC DNA]</scope>
    <source>
        <strain evidence="3 4">YC2-7</strain>
    </source>
</reference>
<dbReference type="GO" id="GO:0046872">
    <property type="term" value="F:metal ion binding"/>
    <property type="evidence" value="ECO:0007669"/>
    <property type="project" value="UniProtKB-KW"/>
</dbReference>
<feature type="binding site" evidence="1">
    <location>
        <position position="144"/>
    </location>
    <ligand>
        <name>Mn(2+)</name>
        <dbReference type="ChEBI" id="CHEBI:29035"/>
        <label>2</label>
    </ligand>
</feature>
<feature type="binding site" evidence="1">
    <location>
        <position position="108"/>
    </location>
    <ligand>
        <name>Mn(2+)</name>
        <dbReference type="ChEBI" id="CHEBI:29035"/>
        <label>2</label>
    </ligand>
</feature>
<dbReference type="InterPro" id="IPR011650">
    <property type="entry name" value="Peptidase_M20_dimer"/>
</dbReference>
<feature type="binding site" evidence="1">
    <location>
        <position position="171"/>
    </location>
    <ligand>
        <name>Mn(2+)</name>
        <dbReference type="ChEBI" id="CHEBI:29035"/>
        <label>2</label>
    </ligand>
</feature>
<gene>
    <name evidence="3" type="ORF">FGL95_25040</name>
</gene>
<evidence type="ECO:0000259" key="2">
    <source>
        <dbReference type="Pfam" id="PF07687"/>
    </source>
</evidence>
<keyword evidence="1" id="KW-0464">Manganese</keyword>
<accession>A0A848KHV2</accession>
<feature type="binding site" evidence="1">
    <location>
        <position position="381"/>
    </location>
    <ligand>
        <name>Mn(2+)</name>
        <dbReference type="ChEBI" id="CHEBI:29035"/>
        <label>2</label>
    </ligand>
</feature>
<dbReference type="PANTHER" id="PTHR11014:SF63">
    <property type="entry name" value="METALLOPEPTIDASE, PUTATIVE (AFU_ORTHOLOGUE AFUA_6G09600)-RELATED"/>
    <property type="match status" value="1"/>
</dbReference>
<comment type="caution">
    <text evidence="3">The sequence shown here is derived from an EMBL/GenBank/DDBJ whole genome shotgun (WGS) entry which is preliminary data.</text>
</comment>
<dbReference type="PANTHER" id="PTHR11014">
    <property type="entry name" value="PEPTIDASE M20 FAMILY MEMBER"/>
    <property type="match status" value="1"/>
</dbReference>
<keyword evidence="4" id="KW-1185">Reference proteome</keyword>
<dbReference type="Pfam" id="PF07687">
    <property type="entry name" value="M20_dimer"/>
    <property type="match status" value="1"/>
</dbReference>
<evidence type="ECO:0000313" key="4">
    <source>
        <dbReference type="Proteomes" id="UP000535543"/>
    </source>
</evidence>
<keyword evidence="3" id="KW-0378">Hydrolase</keyword>
<reference evidence="3 4" key="1">
    <citation type="submission" date="2019-05" db="EMBL/GenBank/DDBJ databases">
        <authorList>
            <person name="Lee S.D."/>
        </authorList>
    </citation>
    <scope>NUCLEOTIDE SEQUENCE [LARGE SCALE GENOMIC DNA]</scope>
    <source>
        <strain evidence="3 4">YC2-7</strain>
    </source>
</reference>
<evidence type="ECO:0000313" key="3">
    <source>
        <dbReference type="EMBL" id="NMN98315.1"/>
    </source>
</evidence>
<dbReference type="RefSeq" id="WP_169592428.1">
    <property type="nucleotide sequence ID" value="NZ_VCQU01000010.1"/>
</dbReference>
<comment type="cofactor">
    <cofactor evidence="1">
        <name>Mn(2+)</name>
        <dbReference type="ChEBI" id="CHEBI:29035"/>
    </cofactor>
    <text evidence="1">The Mn(2+) ion enhances activity.</text>
</comment>
<dbReference type="Gene3D" id="3.40.630.10">
    <property type="entry name" value="Zn peptidases"/>
    <property type="match status" value="1"/>
</dbReference>
<feature type="domain" description="Peptidase M20 dimerisation" evidence="2">
    <location>
        <begin position="194"/>
        <end position="289"/>
    </location>
</feature>
<dbReference type="Pfam" id="PF01546">
    <property type="entry name" value="Peptidase_M20"/>
    <property type="match status" value="1"/>
</dbReference>
<name>A0A848KHV2_9NOCA</name>